<accession>A0ABT5AF91</accession>
<proteinExistence type="predicted"/>
<evidence type="ECO:0000313" key="2">
    <source>
        <dbReference type="EMBL" id="MDB9535085.1"/>
    </source>
</evidence>
<dbReference type="Proteomes" id="UP001211249">
    <property type="component" value="Unassembled WGS sequence"/>
</dbReference>
<dbReference type="EMBL" id="JAQMUC010000025">
    <property type="protein sequence ID" value="MDB9535085.1"/>
    <property type="molecule type" value="Genomic_DNA"/>
</dbReference>
<evidence type="ECO:0000259" key="1">
    <source>
        <dbReference type="Pfam" id="PF14280"/>
    </source>
</evidence>
<name>A0ABT5AF91_9CYAN</name>
<comment type="caution">
    <text evidence="2">The sequence shown here is derived from an EMBL/GenBank/DDBJ whole genome shotgun (WGS) entry which is preliminary data.</text>
</comment>
<gene>
    <name evidence="2" type="ORF">PN451_04355</name>
</gene>
<dbReference type="Pfam" id="PF14280">
    <property type="entry name" value="DUF4365"/>
    <property type="match status" value="1"/>
</dbReference>
<dbReference type="RefSeq" id="WP_271795091.1">
    <property type="nucleotide sequence ID" value="NZ_JAQMUC010000025.1"/>
</dbReference>
<reference evidence="2 3" key="1">
    <citation type="submission" date="2023-01" db="EMBL/GenBank/DDBJ databases">
        <title>Genomes from the Australian National Cyanobacteria Reference Collection.</title>
        <authorList>
            <person name="Willis A."/>
            <person name="Lee E.M.F."/>
        </authorList>
    </citation>
    <scope>NUCLEOTIDE SEQUENCE [LARGE SCALE GENOMIC DNA]</scope>
    <source>
        <strain evidence="2 3">CS-1226</strain>
    </source>
</reference>
<sequence length="163" mass="19060">MQTEQPWYISFRAEALAIVCLTDRDDLLVSQQQKDKDTGLDLLVKITKDGNYTGRIFGVEVKATVSSSELIEHDDMFKLKNQEYNKLKNFRDLPFPVCLFFFTLDNDKGYYRWILEPIIKEGNNVALKFNENQELKNLNDQEIDNIIAMVNNWYDHKSNLVSV</sequence>
<keyword evidence="3" id="KW-1185">Reference proteome</keyword>
<evidence type="ECO:0000313" key="3">
    <source>
        <dbReference type="Proteomes" id="UP001211249"/>
    </source>
</evidence>
<organism evidence="2 3">
    <name type="scientific">Dolichospermum planctonicum CS-1226</name>
    <dbReference type="NCBI Taxonomy" id="3021751"/>
    <lineage>
        <taxon>Bacteria</taxon>
        <taxon>Bacillati</taxon>
        <taxon>Cyanobacteriota</taxon>
        <taxon>Cyanophyceae</taxon>
        <taxon>Nostocales</taxon>
        <taxon>Aphanizomenonaceae</taxon>
        <taxon>Dolichospermum</taxon>
        <taxon>Dolichospermum planctonicum</taxon>
    </lineage>
</organism>
<dbReference type="InterPro" id="IPR025375">
    <property type="entry name" value="DUF4365"/>
</dbReference>
<protein>
    <submittedName>
        <fullName evidence="2">DUF4365 domain-containing protein</fullName>
    </submittedName>
</protein>
<feature type="domain" description="DUF4365" evidence="1">
    <location>
        <begin position="26"/>
        <end position="147"/>
    </location>
</feature>